<feature type="compositionally biased region" description="Low complexity" evidence="1">
    <location>
        <begin position="81"/>
        <end position="91"/>
    </location>
</feature>
<accession>A0A0F9KSE9</accession>
<protein>
    <submittedName>
        <fullName evidence="2">Uncharacterized protein</fullName>
    </submittedName>
</protein>
<proteinExistence type="predicted"/>
<comment type="caution">
    <text evidence="2">The sequence shown here is derived from an EMBL/GenBank/DDBJ whole genome shotgun (WGS) entry which is preliminary data.</text>
</comment>
<evidence type="ECO:0000256" key="1">
    <source>
        <dbReference type="SAM" id="MobiDB-lite"/>
    </source>
</evidence>
<name>A0A0F9KSE9_9ZZZZ</name>
<gene>
    <name evidence="2" type="ORF">LCGC14_1291380</name>
</gene>
<reference evidence="2" key="1">
    <citation type="journal article" date="2015" name="Nature">
        <title>Complex archaea that bridge the gap between prokaryotes and eukaryotes.</title>
        <authorList>
            <person name="Spang A."/>
            <person name="Saw J.H."/>
            <person name="Jorgensen S.L."/>
            <person name="Zaremba-Niedzwiedzka K."/>
            <person name="Martijn J."/>
            <person name="Lind A.E."/>
            <person name="van Eijk R."/>
            <person name="Schleper C."/>
            <person name="Guy L."/>
            <person name="Ettema T.J."/>
        </authorList>
    </citation>
    <scope>NUCLEOTIDE SEQUENCE</scope>
</reference>
<feature type="region of interest" description="Disordered" evidence="1">
    <location>
        <begin position="65"/>
        <end position="91"/>
    </location>
</feature>
<evidence type="ECO:0000313" key="2">
    <source>
        <dbReference type="EMBL" id="KKM85204.1"/>
    </source>
</evidence>
<sequence length="91" mass="9695">MSLTCTRCEGSGFLNLLSIDVSEEPEGVDFGDFDAMLAWIAEHEESDIAVCDCCGDGEAEWYGVPGEHYNPDDPPGPDGPYAPNGGLAKCH</sequence>
<dbReference type="EMBL" id="LAZR01007447">
    <property type="protein sequence ID" value="KKM85204.1"/>
    <property type="molecule type" value="Genomic_DNA"/>
</dbReference>
<dbReference type="AlphaFoldDB" id="A0A0F9KSE9"/>
<organism evidence="2">
    <name type="scientific">marine sediment metagenome</name>
    <dbReference type="NCBI Taxonomy" id="412755"/>
    <lineage>
        <taxon>unclassified sequences</taxon>
        <taxon>metagenomes</taxon>
        <taxon>ecological metagenomes</taxon>
    </lineage>
</organism>